<dbReference type="GO" id="GO:0005524">
    <property type="term" value="F:ATP binding"/>
    <property type="evidence" value="ECO:0007669"/>
    <property type="project" value="UniProtKB-KW"/>
</dbReference>
<dbReference type="InterPro" id="IPR042197">
    <property type="entry name" value="Apaf_helical"/>
</dbReference>
<dbReference type="InterPro" id="IPR058922">
    <property type="entry name" value="WHD_DRP"/>
</dbReference>
<evidence type="ECO:0000256" key="2">
    <source>
        <dbReference type="ARBA" id="ARBA00022737"/>
    </source>
</evidence>
<dbReference type="GO" id="GO:0006952">
    <property type="term" value="P:defense response"/>
    <property type="evidence" value="ECO:0007669"/>
    <property type="project" value="UniProtKB-KW"/>
</dbReference>
<dbReference type="PANTHER" id="PTHR36766:SF70">
    <property type="entry name" value="DISEASE RESISTANCE PROTEIN RGA4"/>
    <property type="match status" value="1"/>
</dbReference>
<dbReference type="InterPro" id="IPR056789">
    <property type="entry name" value="LRR_R13L1-DRL21"/>
</dbReference>
<dbReference type="PRINTS" id="PR00364">
    <property type="entry name" value="DISEASERSIST"/>
</dbReference>
<evidence type="ECO:0000259" key="9">
    <source>
        <dbReference type="Pfam" id="PF25019"/>
    </source>
</evidence>
<feature type="domain" description="R13L1/DRL21-like LRR repeat region" evidence="9">
    <location>
        <begin position="1152"/>
        <end position="1222"/>
    </location>
</feature>
<dbReference type="Pfam" id="PF25019">
    <property type="entry name" value="LRR_R13L1-DRL21"/>
    <property type="match status" value="2"/>
</dbReference>
<dbReference type="PANTHER" id="PTHR36766">
    <property type="entry name" value="PLANT BROAD-SPECTRUM MILDEW RESISTANCE PROTEIN RPW8"/>
    <property type="match status" value="1"/>
</dbReference>
<feature type="domain" description="R13L1/DRL21-like LRR repeat region" evidence="9">
    <location>
        <begin position="675"/>
        <end position="809"/>
    </location>
</feature>
<name>A0A2N9HAU5_FAGSY</name>
<dbReference type="Pfam" id="PF18052">
    <property type="entry name" value="Rx_N"/>
    <property type="match status" value="1"/>
</dbReference>
<dbReference type="Gene3D" id="3.40.50.300">
    <property type="entry name" value="P-loop containing nucleotide triphosphate hydrolases"/>
    <property type="match status" value="1"/>
</dbReference>
<keyword evidence="4" id="KW-0611">Plant defense</keyword>
<dbReference type="Gene3D" id="3.80.10.10">
    <property type="entry name" value="Ribonuclease Inhibitor"/>
    <property type="match status" value="3"/>
</dbReference>
<protein>
    <submittedName>
        <fullName evidence="10">Uncharacterized protein</fullName>
    </submittedName>
</protein>
<dbReference type="AlphaFoldDB" id="A0A2N9HAU5"/>
<dbReference type="EMBL" id="OIVN01003130">
    <property type="protein sequence ID" value="SPD09008.1"/>
    <property type="molecule type" value="Genomic_DNA"/>
</dbReference>
<reference evidence="10" key="1">
    <citation type="submission" date="2018-02" db="EMBL/GenBank/DDBJ databases">
        <authorList>
            <person name="Cohen D.B."/>
            <person name="Kent A.D."/>
        </authorList>
    </citation>
    <scope>NUCLEOTIDE SEQUENCE</scope>
</reference>
<feature type="domain" description="NB-ARC" evidence="6">
    <location>
        <begin position="174"/>
        <end position="342"/>
    </location>
</feature>
<feature type="domain" description="Disease resistance protein winged helix" evidence="8">
    <location>
        <begin position="429"/>
        <end position="502"/>
    </location>
</feature>
<evidence type="ECO:0000256" key="5">
    <source>
        <dbReference type="ARBA" id="ARBA00022840"/>
    </source>
</evidence>
<evidence type="ECO:0000259" key="8">
    <source>
        <dbReference type="Pfam" id="PF23559"/>
    </source>
</evidence>
<dbReference type="InterPro" id="IPR036388">
    <property type="entry name" value="WH-like_DNA-bd_sf"/>
</dbReference>
<dbReference type="Pfam" id="PF00931">
    <property type="entry name" value="NB-ARC"/>
    <property type="match status" value="1"/>
</dbReference>
<keyword evidence="3" id="KW-0547">Nucleotide-binding</keyword>
<dbReference type="GO" id="GO:0051707">
    <property type="term" value="P:response to other organism"/>
    <property type="evidence" value="ECO:0007669"/>
    <property type="project" value="UniProtKB-ARBA"/>
</dbReference>
<evidence type="ECO:0000256" key="1">
    <source>
        <dbReference type="ARBA" id="ARBA00022614"/>
    </source>
</evidence>
<sequence>MAEVVLSVVAEGIISKLMSLASEHIGSAWGFKEELEKLHVSFNKIQAVLHDAEKRQVSDKSVRIWLLELKDVAYGADNVLDEFGYEILRQKVETLNKKKKVHSFFSLSNPIVFPFKMAKKIKKINQSLDKIKTEIALLGLLKESVNFIPKFGLDRETDSFIDDSEVVGRGDDVLEIVNLLIGANNQQGISVIPIVGMAGLGKTTIAKLVYNHELVKKHFDVMIWVRVSENFDIKRILREILEFLNHNYSGLENKNAILHYLQKELQGKRYLLILDDVWNEDCEKWDSLRSCLLGINQTDGNQIIVTTRSDNVAQIMETIPRHKLKKLSEDECWLIFKKKAFAYERIPLTPDLEAIGRKIAKRCGGIPLAARVLGGMMCFEEDKSEWLSIQNSKTWDSMDDNNGVFPILKLSFDHLPTPSLKQCFAYCSIFPKDFVIEKKLLVQLWMAEGFLQPSQKNFLAMEDIGNKYFDFLLANSLFQDLKKDFYGDIRSCKMHDLVHDLALSISKSETLNLEGNLRDDVSHIRCLSLISDSQTTPIPLSGNGMRRLRTVFSIHADLGDKLLDLKCLRCLTLFGPCIKELPESIGKLRHLRLLRIEMANIKALPNSFTKLYNLQTLVIKDCRYFKELPKDLRNLINLRHIDHPYIKQLPMNIGRLTCLQTLCFFVIGQDTGRQIEELGCLSQLRDRLSIYNLEYVRDKEEAKTANLAGKIGVHKLEFHWSLRSEREGNNNDEDVLEGLQPHPHLKSLEIKNFSGEKFPSWILVSDNSRCGLLLFDHLLEFRLRNCNKCEKIPTLGHLPCLKVLEIEGMDNVKCIGTEFYSSYSGGGSSNSRVGTDKNTWFPVLKRLVLQSMPNLVEWKDAMEPTTTGMVFPCLEELTIRGCGQLTSAPCHFPSLKKLEISEICSTTFEKIGSKLTTLKSLQIWNISELAFLSEQLLQNNTSLMSMEICFCDNLVSISPHQEVKAFCSSLQSLKISYCEKLSYLPDALHTLVSLENFEVINCPNVRSFPSIQGVSSFLQRLQISCGDEVLPTGLGSCMSLQELIISNCPNLILIPDLRDLHSLTQLQISDCPNLISIPDIGDLHSLTILEIRKCRKLTRLPEGLHWLTRLKFLWIGGFCEELDAFPNLSSTSVQHSHASLEDLRLVGWTKLNSLLDEIQHFTALKTLCIWAFDGMEALPEWLGNLSCLQWLSIKQCKNLMYLPTTQAIQQLARLRELEISNCPKLKERCEEGSGAEWSKISHIPIIVIDGYSIKYEAD</sequence>
<dbReference type="CDD" id="cd14798">
    <property type="entry name" value="RX-CC_like"/>
    <property type="match status" value="1"/>
</dbReference>
<dbReference type="InterPro" id="IPR038005">
    <property type="entry name" value="RX-like_CC"/>
</dbReference>
<keyword evidence="5" id="KW-0067">ATP-binding</keyword>
<keyword evidence="1" id="KW-0433">Leucine-rich repeat</keyword>
<dbReference type="InterPro" id="IPR002182">
    <property type="entry name" value="NB-ARC"/>
</dbReference>
<dbReference type="FunFam" id="3.40.50.300:FF:001091">
    <property type="entry name" value="Probable disease resistance protein At1g61300"/>
    <property type="match status" value="1"/>
</dbReference>
<dbReference type="InterPro" id="IPR032675">
    <property type="entry name" value="LRR_dom_sf"/>
</dbReference>
<organism evidence="10">
    <name type="scientific">Fagus sylvatica</name>
    <name type="common">Beechnut</name>
    <dbReference type="NCBI Taxonomy" id="28930"/>
    <lineage>
        <taxon>Eukaryota</taxon>
        <taxon>Viridiplantae</taxon>
        <taxon>Streptophyta</taxon>
        <taxon>Embryophyta</taxon>
        <taxon>Tracheophyta</taxon>
        <taxon>Spermatophyta</taxon>
        <taxon>Magnoliopsida</taxon>
        <taxon>eudicotyledons</taxon>
        <taxon>Gunneridae</taxon>
        <taxon>Pentapetalae</taxon>
        <taxon>rosids</taxon>
        <taxon>fabids</taxon>
        <taxon>Fagales</taxon>
        <taxon>Fagaceae</taxon>
        <taxon>Fagus</taxon>
    </lineage>
</organism>
<evidence type="ECO:0000313" key="10">
    <source>
        <dbReference type="EMBL" id="SPD09008.1"/>
    </source>
</evidence>
<proteinExistence type="predicted"/>
<keyword evidence="2" id="KW-0677">Repeat</keyword>
<dbReference type="SUPFAM" id="SSF52540">
    <property type="entry name" value="P-loop containing nucleoside triphosphate hydrolases"/>
    <property type="match status" value="1"/>
</dbReference>
<evidence type="ECO:0000259" key="6">
    <source>
        <dbReference type="Pfam" id="PF00931"/>
    </source>
</evidence>
<evidence type="ECO:0000259" key="7">
    <source>
        <dbReference type="Pfam" id="PF18052"/>
    </source>
</evidence>
<dbReference type="InterPro" id="IPR041118">
    <property type="entry name" value="Rx_N"/>
</dbReference>
<evidence type="ECO:0000256" key="3">
    <source>
        <dbReference type="ARBA" id="ARBA00022741"/>
    </source>
</evidence>
<gene>
    <name evidence="10" type="ORF">FSB_LOCUS36890</name>
</gene>
<dbReference type="SUPFAM" id="SSF52058">
    <property type="entry name" value="L domain-like"/>
    <property type="match status" value="2"/>
</dbReference>
<accession>A0A2N9HAU5</accession>
<dbReference type="Gene3D" id="1.20.5.4130">
    <property type="match status" value="1"/>
</dbReference>
<dbReference type="Pfam" id="PF23559">
    <property type="entry name" value="WHD_DRP"/>
    <property type="match status" value="1"/>
</dbReference>
<evidence type="ECO:0000256" key="4">
    <source>
        <dbReference type="ARBA" id="ARBA00022821"/>
    </source>
</evidence>
<dbReference type="Gene3D" id="1.10.10.10">
    <property type="entry name" value="Winged helix-like DNA-binding domain superfamily/Winged helix DNA-binding domain"/>
    <property type="match status" value="1"/>
</dbReference>
<dbReference type="Gene3D" id="1.10.8.430">
    <property type="entry name" value="Helical domain of apoptotic protease-activating factors"/>
    <property type="match status" value="1"/>
</dbReference>
<dbReference type="InterPro" id="IPR027417">
    <property type="entry name" value="P-loop_NTPase"/>
</dbReference>
<dbReference type="GO" id="GO:0043531">
    <property type="term" value="F:ADP binding"/>
    <property type="evidence" value="ECO:0007669"/>
    <property type="project" value="InterPro"/>
</dbReference>
<feature type="domain" description="Disease resistance N-terminal" evidence="7">
    <location>
        <begin position="13"/>
        <end position="99"/>
    </location>
</feature>
<dbReference type="FunFam" id="1.10.10.10:FF:000322">
    <property type="entry name" value="Probable disease resistance protein At1g63360"/>
    <property type="match status" value="1"/>
</dbReference>